<evidence type="ECO:0000313" key="4">
    <source>
        <dbReference type="Proteomes" id="UP001341840"/>
    </source>
</evidence>
<proteinExistence type="predicted"/>
<feature type="transmembrane region" description="Helical" evidence="2">
    <location>
        <begin position="65"/>
        <end position="84"/>
    </location>
</feature>
<feature type="region of interest" description="Disordered" evidence="1">
    <location>
        <begin position="95"/>
        <end position="115"/>
    </location>
</feature>
<evidence type="ECO:0000256" key="1">
    <source>
        <dbReference type="SAM" id="MobiDB-lite"/>
    </source>
</evidence>
<keyword evidence="2" id="KW-0812">Transmembrane</keyword>
<name>A0ABU6TAR9_9FABA</name>
<keyword evidence="2" id="KW-0472">Membrane</keyword>
<dbReference type="Proteomes" id="UP001341840">
    <property type="component" value="Unassembled WGS sequence"/>
</dbReference>
<evidence type="ECO:0000313" key="3">
    <source>
        <dbReference type="EMBL" id="MED6145138.1"/>
    </source>
</evidence>
<comment type="caution">
    <text evidence="3">The sequence shown here is derived from an EMBL/GenBank/DDBJ whole genome shotgun (WGS) entry which is preliminary data.</text>
</comment>
<evidence type="ECO:0000256" key="2">
    <source>
        <dbReference type="SAM" id="Phobius"/>
    </source>
</evidence>
<reference evidence="3 4" key="1">
    <citation type="journal article" date="2023" name="Plants (Basel)">
        <title>Bridging the Gap: Combining Genomics and Transcriptomics Approaches to Understand Stylosanthes scabra, an Orphan Legume from the Brazilian Caatinga.</title>
        <authorList>
            <person name="Ferreira-Neto J.R.C."/>
            <person name="da Silva M.D."/>
            <person name="Binneck E."/>
            <person name="de Melo N.F."/>
            <person name="da Silva R.H."/>
            <person name="de Melo A.L.T.M."/>
            <person name="Pandolfi V."/>
            <person name="Bustamante F.O."/>
            <person name="Brasileiro-Vidal A.C."/>
            <person name="Benko-Iseppon A.M."/>
        </authorList>
    </citation>
    <scope>NUCLEOTIDE SEQUENCE [LARGE SCALE GENOMIC DNA]</scope>
    <source>
        <tissue evidence="3">Leaves</tissue>
    </source>
</reference>
<feature type="region of interest" description="Disordered" evidence="1">
    <location>
        <begin position="159"/>
        <end position="182"/>
    </location>
</feature>
<protein>
    <submittedName>
        <fullName evidence="3">Uncharacterized protein</fullName>
    </submittedName>
</protein>
<organism evidence="3 4">
    <name type="scientific">Stylosanthes scabra</name>
    <dbReference type="NCBI Taxonomy" id="79078"/>
    <lineage>
        <taxon>Eukaryota</taxon>
        <taxon>Viridiplantae</taxon>
        <taxon>Streptophyta</taxon>
        <taxon>Embryophyta</taxon>
        <taxon>Tracheophyta</taxon>
        <taxon>Spermatophyta</taxon>
        <taxon>Magnoliopsida</taxon>
        <taxon>eudicotyledons</taxon>
        <taxon>Gunneridae</taxon>
        <taxon>Pentapetalae</taxon>
        <taxon>rosids</taxon>
        <taxon>fabids</taxon>
        <taxon>Fabales</taxon>
        <taxon>Fabaceae</taxon>
        <taxon>Papilionoideae</taxon>
        <taxon>50 kb inversion clade</taxon>
        <taxon>dalbergioids sensu lato</taxon>
        <taxon>Dalbergieae</taxon>
        <taxon>Pterocarpus clade</taxon>
        <taxon>Stylosanthes</taxon>
    </lineage>
</organism>
<keyword evidence="2" id="KW-1133">Transmembrane helix</keyword>
<sequence>MDESRSFLLEFKLPSSSLSLYQFINSIFSETVSTLSLFSSDPLFSSAIAFCTLVFLYLPHFFWRIVFSPVLILTLILFISILRLSAIQNSRHESLANDDQENRASSNGEKQNKTESVEQVKRWIISEMGFESSSCFVEWSVKAPLEVIYEEGEEQEAERDPWLSRFYPESDSDSSSSETGEWESGRSIGIFWLDDEEEREGLIEIALDDGCKKKREMEFQFDEENLIEIDISLMRYRELPGEISCH</sequence>
<dbReference type="PANTHER" id="PTHR37746">
    <property type="entry name" value="TRANSMEMBRANE PROTEIN"/>
    <property type="match status" value="1"/>
</dbReference>
<keyword evidence="4" id="KW-1185">Reference proteome</keyword>
<dbReference type="PANTHER" id="PTHR37746:SF1">
    <property type="entry name" value="TRANSMEMBRANE PROTEIN"/>
    <property type="match status" value="1"/>
</dbReference>
<gene>
    <name evidence="3" type="ORF">PIB30_022281</name>
</gene>
<accession>A0ABU6TAR9</accession>
<dbReference type="EMBL" id="JASCZI010090696">
    <property type="protein sequence ID" value="MED6145138.1"/>
    <property type="molecule type" value="Genomic_DNA"/>
</dbReference>